<organism evidence="2 3">
    <name type="scientific">Streptomyces chryseus</name>
    <dbReference type="NCBI Taxonomy" id="68186"/>
    <lineage>
        <taxon>Bacteria</taxon>
        <taxon>Bacillati</taxon>
        <taxon>Actinomycetota</taxon>
        <taxon>Actinomycetes</taxon>
        <taxon>Kitasatosporales</taxon>
        <taxon>Streptomycetaceae</taxon>
        <taxon>Streptomyces</taxon>
    </lineage>
</organism>
<dbReference type="EMBL" id="BMVO01000035">
    <property type="protein sequence ID" value="GHB29763.1"/>
    <property type="molecule type" value="Genomic_DNA"/>
</dbReference>
<dbReference type="RefSeq" id="WP_229843782.1">
    <property type="nucleotide sequence ID" value="NZ_BMVO01000035.1"/>
</dbReference>
<name>A0ABQ3ECH1_9ACTN</name>
<feature type="compositionally biased region" description="Basic residues" evidence="1">
    <location>
        <begin position="47"/>
        <end position="56"/>
    </location>
</feature>
<sequence length="74" mass="8627">MIRLSMEAPMVNPIPIYISPEQLEHLEELVAASRLRAARFPSPKPPPVRRRSRQHPGGRLNSWRTARLRRRHQG</sequence>
<dbReference type="Proteomes" id="UP000599437">
    <property type="component" value="Unassembled WGS sequence"/>
</dbReference>
<protein>
    <submittedName>
        <fullName evidence="2">Uncharacterized protein</fullName>
    </submittedName>
</protein>
<evidence type="ECO:0000256" key="1">
    <source>
        <dbReference type="SAM" id="MobiDB-lite"/>
    </source>
</evidence>
<accession>A0ABQ3ECH1</accession>
<keyword evidence="3" id="KW-1185">Reference proteome</keyword>
<proteinExistence type="predicted"/>
<gene>
    <name evidence="2" type="ORF">GCM10010346_61620</name>
</gene>
<evidence type="ECO:0000313" key="2">
    <source>
        <dbReference type="EMBL" id="GHB29763.1"/>
    </source>
</evidence>
<reference evidence="3" key="1">
    <citation type="journal article" date="2019" name="Int. J. Syst. Evol. Microbiol.">
        <title>The Global Catalogue of Microorganisms (GCM) 10K type strain sequencing project: providing services to taxonomists for standard genome sequencing and annotation.</title>
        <authorList>
            <consortium name="The Broad Institute Genomics Platform"/>
            <consortium name="The Broad Institute Genome Sequencing Center for Infectious Disease"/>
            <person name="Wu L."/>
            <person name="Ma J."/>
        </authorList>
    </citation>
    <scope>NUCLEOTIDE SEQUENCE [LARGE SCALE GENOMIC DNA]</scope>
    <source>
        <strain evidence="3">JCM 4737</strain>
    </source>
</reference>
<comment type="caution">
    <text evidence="2">The sequence shown here is derived from an EMBL/GenBank/DDBJ whole genome shotgun (WGS) entry which is preliminary data.</text>
</comment>
<feature type="region of interest" description="Disordered" evidence="1">
    <location>
        <begin position="37"/>
        <end position="74"/>
    </location>
</feature>
<evidence type="ECO:0000313" key="3">
    <source>
        <dbReference type="Proteomes" id="UP000599437"/>
    </source>
</evidence>